<feature type="compositionally biased region" description="Polar residues" evidence="1">
    <location>
        <begin position="7"/>
        <end position="38"/>
    </location>
</feature>
<feature type="compositionally biased region" description="Polar residues" evidence="1">
    <location>
        <begin position="152"/>
        <end position="173"/>
    </location>
</feature>
<accession>A0A564YZJ3</accession>
<feature type="region of interest" description="Disordered" evidence="1">
    <location>
        <begin position="131"/>
        <end position="230"/>
    </location>
</feature>
<gene>
    <name evidence="2" type="ORF">WMSIL1_LOCUS11045</name>
</gene>
<feature type="compositionally biased region" description="Polar residues" evidence="1">
    <location>
        <begin position="88"/>
        <end position="100"/>
    </location>
</feature>
<evidence type="ECO:0000313" key="3">
    <source>
        <dbReference type="Proteomes" id="UP000321570"/>
    </source>
</evidence>
<feature type="region of interest" description="Disordered" evidence="1">
    <location>
        <begin position="1"/>
        <end position="38"/>
    </location>
</feature>
<feature type="region of interest" description="Disordered" evidence="1">
    <location>
        <begin position="246"/>
        <end position="325"/>
    </location>
</feature>
<protein>
    <submittedName>
        <fullName evidence="2">Uncharacterized protein</fullName>
    </submittedName>
</protein>
<organism evidence="2 3">
    <name type="scientific">Hymenolepis diminuta</name>
    <name type="common">Rat tapeworm</name>
    <dbReference type="NCBI Taxonomy" id="6216"/>
    <lineage>
        <taxon>Eukaryota</taxon>
        <taxon>Metazoa</taxon>
        <taxon>Spiralia</taxon>
        <taxon>Lophotrochozoa</taxon>
        <taxon>Platyhelminthes</taxon>
        <taxon>Cestoda</taxon>
        <taxon>Eucestoda</taxon>
        <taxon>Cyclophyllidea</taxon>
        <taxon>Hymenolepididae</taxon>
        <taxon>Hymenolepis</taxon>
    </lineage>
</organism>
<feature type="compositionally biased region" description="Low complexity" evidence="1">
    <location>
        <begin position="305"/>
        <end position="317"/>
    </location>
</feature>
<feature type="compositionally biased region" description="Basic and acidic residues" evidence="1">
    <location>
        <begin position="251"/>
        <end position="263"/>
    </location>
</feature>
<keyword evidence="3" id="KW-1185">Reference proteome</keyword>
<reference evidence="2 3" key="1">
    <citation type="submission" date="2019-07" db="EMBL/GenBank/DDBJ databases">
        <authorList>
            <person name="Jastrzebski P J."/>
            <person name="Paukszto L."/>
            <person name="Jastrzebski P J."/>
        </authorList>
    </citation>
    <scope>NUCLEOTIDE SEQUENCE [LARGE SCALE GENOMIC DNA]</scope>
    <source>
        <strain evidence="2 3">WMS-il1</strain>
    </source>
</reference>
<dbReference type="EMBL" id="CABIJS010000510">
    <property type="protein sequence ID" value="VUZ52586.1"/>
    <property type="molecule type" value="Genomic_DNA"/>
</dbReference>
<evidence type="ECO:0000256" key="1">
    <source>
        <dbReference type="SAM" id="MobiDB-lite"/>
    </source>
</evidence>
<name>A0A564YZJ3_HYMDI</name>
<feature type="compositionally biased region" description="Basic and acidic residues" evidence="1">
    <location>
        <begin position="176"/>
        <end position="189"/>
    </location>
</feature>
<dbReference type="Proteomes" id="UP000321570">
    <property type="component" value="Unassembled WGS sequence"/>
</dbReference>
<sequence>MSFPMKLSSSKSGRLTRQENVVSNASRQFHDSSTIDPPNLDCLNSKNTYLLRIELPKPMSRLPEIRLEGGGNGNGNKGLIAQMKPQKSCESYDSTASGMSWSSSQSTVAISGGGSGYGNSASVSGNLSYASYEEDEKPITRIPSNPGVMHRSQYSPRIDSNAQSGRHNFSTGYSFEEEHHESSPEDREQNLVSDQADPFYESAFDDQERNAQDEDQKMEISARGSAKRKSFKRFWQRAYNAIKNDSLNKYGDSKFKSSKKKDENEEPEEIDPVYQLLKSAATQGRMPVKSCTSFDQTDEIVRQPSRLSSGSRTSSVSQKERSQPP</sequence>
<feature type="region of interest" description="Disordered" evidence="1">
    <location>
        <begin position="64"/>
        <end position="100"/>
    </location>
</feature>
<evidence type="ECO:0000313" key="2">
    <source>
        <dbReference type="EMBL" id="VUZ52586.1"/>
    </source>
</evidence>
<proteinExistence type="predicted"/>
<dbReference type="AlphaFoldDB" id="A0A564YZJ3"/>
<feature type="compositionally biased region" description="Basic and acidic residues" evidence="1">
    <location>
        <begin position="206"/>
        <end position="220"/>
    </location>
</feature>